<name>A0A1Q8VJC9_9ACTO</name>
<organism evidence="1 2">
    <name type="scientific">Actinomyces oris</name>
    <dbReference type="NCBI Taxonomy" id="544580"/>
    <lineage>
        <taxon>Bacteria</taxon>
        <taxon>Bacillati</taxon>
        <taxon>Actinomycetota</taxon>
        <taxon>Actinomycetes</taxon>
        <taxon>Actinomycetales</taxon>
        <taxon>Actinomycetaceae</taxon>
        <taxon>Actinomyces</taxon>
    </lineage>
</organism>
<proteinExistence type="predicted"/>
<dbReference type="Proteomes" id="UP000186471">
    <property type="component" value="Unassembled WGS sequence"/>
</dbReference>
<comment type="caution">
    <text evidence="1">The sequence shown here is derived from an EMBL/GenBank/DDBJ whole genome shotgun (WGS) entry which is preliminary data.</text>
</comment>
<accession>A0A1Q8VJC9</accession>
<dbReference type="RefSeq" id="WP_075410999.1">
    <property type="nucleotide sequence ID" value="NZ_MSKK01000008.1"/>
</dbReference>
<evidence type="ECO:0000313" key="1">
    <source>
        <dbReference type="EMBL" id="OLO48202.1"/>
    </source>
</evidence>
<protein>
    <submittedName>
        <fullName evidence="1">Uncharacterized protein</fullName>
    </submittedName>
</protein>
<sequence length="158" mass="16787">MHLLLEGLAIGLQSLLDLRPEALVIAERRPQVKRGRPPADGGVELRVDVEALEEGPYPVIQLLLEPVDLLAVVNEAGGEADEKSRRLQWELGVEVVLNVEVDGEVDLTIQLPFEAQEFGGLSRAAVAGEQLDRAAGGEVIAVAISATRSGPAGPSDWA</sequence>
<evidence type="ECO:0000313" key="2">
    <source>
        <dbReference type="Proteomes" id="UP000186471"/>
    </source>
</evidence>
<gene>
    <name evidence="1" type="ORF">BKH31_02950</name>
</gene>
<dbReference type="AlphaFoldDB" id="A0A1Q8VJC9"/>
<dbReference type="EMBL" id="MSKK01000008">
    <property type="protein sequence ID" value="OLO48202.1"/>
    <property type="molecule type" value="Genomic_DNA"/>
</dbReference>
<reference evidence="1 2" key="1">
    <citation type="submission" date="2016-12" db="EMBL/GenBank/DDBJ databases">
        <title>Genomic comparison of strains in the 'Actinomyces naeslundii' group.</title>
        <authorList>
            <person name="Mughal S.R."/>
            <person name="Do T."/>
            <person name="Gilbert S.C."/>
            <person name="Witherden E.A."/>
            <person name="Didelot X."/>
            <person name="Beighton D."/>
        </authorList>
    </citation>
    <scope>NUCLEOTIDE SEQUENCE [LARGE SCALE GENOMIC DNA]</scope>
    <source>
        <strain evidence="1 2">R21091</strain>
    </source>
</reference>